<organism evidence="3 4">
    <name type="scientific">Cobetia amphilecti</name>
    <dbReference type="NCBI Taxonomy" id="1055104"/>
    <lineage>
        <taxon>Bacteria</taxon>
        <taxon>Pseudomonadati</taxon>
        <taxon>Pseudomonadota</taxon>
        <taxon>Gammaproteobacteria</taxon>
        <taxon>Oceanospirillales</taxon>
        <taxon>Halomonadaceae</taxon>
        <taxon>Cobetia</taxon>
    </lineage>
</organism>
<evidence type="ECO:0000313" key="3">
    <source>
        <dbReference type="EMBL" id="MDO6673235.1"/>
    </source>
</evidence>
<dbReference type="NCBIfam" id="TIGR00666">
    <property type="entry name" value="PBP4"/>
    <property type="match status" value="1"/>
</dbReference>
<dbReference type="PANTHER" id="PTHR30023">
    <property type="entry name" value="D-ALANYL-D-ALANINE CARBOXYPEPTIDASE"/>
    <property type="match status" value="1"/>
</dbReference>
<dbReference type="GO" id="GO:0006508">
    <property type="term" value="P:proteolysis"/>
    <property type="evidence" value="ECO:0007669"/>
    <property type="project" value="InterPro"/>
</dbReference>
<keyword evidence="3" id="KW-0645">Protease</keyword>
<name>A0AAP4WWL4_9GAMM</name>
<accession>A0AAP4WWL4</accession>
<dbReference type="GO" id="GO:0000270">
    <property type="term" value="P:peptidoglycan metabolic process"/>
    <property type="evidence" value="ECO:0007669"/>
    <property type="project" value="TreeGrafter"/>
</dbReference>
<dbReference type="GO" id="GO:0009002">
    <property type="term" value="F:serine-type D-Ala-D-Ala carboxypeptidase activity"/>
    <property type="evidence" value="ECO:0007669"/>
    <property type="project" value="UniProtKB-EC"/>
</dbReference>
<dbReference type="PRINTS" id="PR00922">
    <property type="entry name" value="DADACBPTASE3"/>
</dbReference>
<dbReference type="InterPro" id="IPR000667">
    <property type="entry name" value="Peptidase_S13"/>
</dbReference>
<sequence>MPLFRTAPTSARPSRLSPLLPLLKAARPAAAGKSLRFTRSLRRLAMAAGATLVVAGPAQAAGFDNLTRLTDKGFIVSAQARMLDTGETLASVNPDQQLTPASLSKLYIAGAALDRFGPQYRFSTRLRSTGTISGGVLTGDLVLEGSGDPALTSEELWRLTEELRFRGIRRVEGRLLISQWRFGPVPCISTDRCNASRRSSNAYDALLSSAASNYASWCVKVMPGAGSQAPARLASCDTTQPTEIFDNQVTTVGAGGKSAINARRTTSNGRDTLVVTGTIAADSQPRSIYRAVSNPALYTGELMRDILARAGITVTGGVDITSTAPPSSAAQLGSVEGKPMQELLTRMLNYSNNFMADQLTLALVGGSQATLRQGGAKLETFASAIPGHGPLTMYSGSGLTSQNRTSVSGLVALLDSMYHRPALFPTFVAGLQAPVNGPMRFIRRGSETFRNHVMVKTGTLNNPVPVRAISGYFRTQSGRWGAFAVMVNGRAAVPYLSWPQVLDPVAEDLTALIERN</sequence>
<reference evidence="3" key="1">
    <citation type="submission" date="2023-07" db="EMBL/GenBank/DDBJ databases">
        <title>Genome content predicts the carbon catabolic preferences of heterotrophic bacteria.</title>
        <authorList>
            <person name="Gralka M."/>
        </authorList>
    </citation>
    <scope>NUCLEOTIDE SEQUENCE</scope>
    <source>
        <strain evidence="3">C2R13</strain>
    </source>
</reference>
<evidence type="ECO:0000256" key="2">
    <source>
        <dbReference type="ARBA" id="ARBA00022801"/>
    </source>
</evidence>
<evidence type="ECO:0000313" key="4">
    <source>
        <dbReference type="Proteomes" id="UP001170481"/>
    </source>
</evidence>
<proteinExistence type="inferred from homology"/>
<comment type="caution">
    <text evidence="3">The sequence shown here is derived from an EMBL/GenBank/DDBJ whole genome shotgun (WGS) entry which is preliminary data.</text>
</comment>
<dbReference type="EMBL" id="JAUORK010000021">
    <property type="protein sequence ID" value="MDO6673235.1"/>
    <property type="molecule type" value="Genomic_DNA"/>
</dbReference>
<dbReference type="RefSeq" id="WP_303594895.1">
    <property type="nucleotide sequence ID" value="NZ_JAUORK010000021.1"/>
</dbReference>
<gene>
    <name evidence="3" type="primary">dacB</name>
    <name evidence="3" type="ORF">Q4535_14060</name>
</gene>
<dbReference type="InterPro" id="IPR012338">
    <property type="entry name" value="Beta-lactam/transpept-like"/>
</dbReference>
<dbReference type="Proteomes" id="UP001170481">
    <property type="component" value="Unassembled WGS sequence"/>
</dbReference>
<dbReference type="Gene3D" id="3.50.80.20">
    <property type="entry name" value="D-Ala-D-Ala carboxypeptidase C, peptidase S13"/>
    <property type="match status" value="1"/>
</dbReference>
<keyword evidence="2 3" id="KW-0378">Hydrolase</keyword>
<protein>
    <submittedName>
        <fullName evidence="3">D-alanyl-D-alanine carboxypeptidase/D-alanyl-D-alanine-endopeptidase</fullName>
        <ecNumber evidence="3">3.4.16.4</ecNumber>
    </submittedName>
</protein>
<dbReference type="Gene3D" id="3.40.710.10">
    <property type="entry name" value="DD-peptidase/beta-lactamase superfamily"/>
    <property type="match status" value="2"/>
</dbReference>
<dbReference type="SUPFAM" id="SSF56601">
    <property type="entry name" value="beta-lactamase/transpeptidase-like"/>
    <property type="match status" value="1"/>
</dbReference>
<dbReference type="PANTHER" id="PTHR30023:SF0">
    <property type="entry name" value="PENICILLIN-SENSITIVE CARBOXYPEPTIDASE A"/>
    <property type="match status" value="1"/>
</dbReference>
<dbReference type="AlphaFoldDB" id="A0AAP4WWL4"/>
<evidence type="ECO:0000256" key="1">
    <source>
        <dbReference type="ARBA" id="ARBA00006096"/>
    </source>
</evidence>
<dbReference type="Pfam" id="PF02113">
    <property type="entry name" value="Peptidase_S13"/>
    <property type="match status" value="1"/>
</dbReference>
<comment type="similarity">
    <text evidence="1">Belongs to the peptidase S13 family.</text>
</comment>
<keyword evidence="3" id="KW-0121">Carboxypeptidase</keyword>
<dbReference type="EC" id="3.4.16.4" evidence="3"/>